<keyword evidence="4" id="KW-0472">Membrane</keyword>
<organism evidence="6 7">
    <name type="scientific">Dichomitus squalens</name>
    <dbReference type="NCBI Taxonomy" id="114155"/>
    <lineage>
        <taxon>Eukaryota</taxon>
        <taxon>Fungi</taxon>
        <taxon>Dikarya</taxon>
        <taxon>Basidiomycota</taxon>
        <taxon>Agaricomycotina</taxon>
        <taxon>Agaricomycetes</taxon>
        <taxon>Polyporales</taxon>
        <taxon>Polyporaceae</taxon>
        <taxon>Dichomitus</taxon>
    </lineage>
</organism>
<comment type="similarity">
    <text evidence="1">Belongs to the 'GDXG' lipolytic enzyme family.</text>
</comment>
<name>A0A4Q9Q2E6_9APHY</name>
<dbReference type="PANTHER" id="PTHR48081:SF26">
    <property type="entry name" value="ALPHA_BETA HYDROLASE FOLD-3 DOMAIN-CONTAINING PROTEIN"/>
    <property type="match status" value="1"/>
</dbReference>
<dbReference type="PANTHER" id="PTHR48081">
    <property type="entry name" value="AB HYDROLASE SUPERFAMILY PROTEIN C4A8.06C"/>
    <property type="match status" value="1"/>
</dbReference>
<dbReference type="Gene3D" id="3.40.50.1820">
    <property type="entry name" value="alpha/beta hydrolase"/>
    <property type="match status" value="1"/>
</dbReference>
<evidence type="ECO:0000256" key="2">
    <source>
        <dbReference type="ARBA" id="ARBA00022801"/>
    </source>
</evidence>
<protein>
    <submittedName>
        <fullName evidence="6">Alpha/beta-hydrolase</fullName>
    </submittedName>
</protein>
<dbReference type="InterPro" id="IPR029058">
    <property type="entry name" value="AB_hydrolase_fold"/>
</dbReference>
<feature type="active site" evidence="3">
    <location>
        <position position="233"/>
    </location>
</feature>
<reference evidence="6 7" key="1">
    <citation type="submission" date="2019-01" db="EMBL/GenBank/DDBJ databases">
        <title>Draft genome sequences of three monokaryotic isolates of the white-rot basidiomycete fungus Dichomitus squalens.</title>
        <authorList>
            <consortium name="DOE Joint Genome Institute"/>
            <person name="Lopez S.C."/>
            <person name="Andreopoulos B."/>
            <person name="Pangilinan J."/>
            <person name="Lipzen A."/>
            <person name="Riley R."/>
            <person name="Ahrendt S."/>
            <person name="Ng V."/>
            <person name="Barry K."/>
            <person name="Daum C."/>
            <person name="Grigoriev I.V."/>
            <person name="Hilden K.S."/>
            <person name="Makela M.R."/>
            <person name="de Vries R.P."/>
        </authorList>
    </citation>
    <scope>NUCLEOTIDE SEQUENCE [LARGE SCALE GENOMIC DNA]</scope>
    <source>
        <strain evidence="6 7">CBS 464.89</strain>
    </source>
</reference>
<sequence>MTMAKLLEYQPFKAVYLVYSFGTFILVKIPAWFFSYVSPSRRPRPTWTIRRSLIIRSFQELQELFTVKIHLQLSHRDPLQEVLDSSLTDAKFVWLEPIPDDSPLFCGEIRRFADITGVKPAKIAGYWFLRRGSAWNGPNAQPGEKVVLHMHGGAFCIGTAHPSDMTANISRGLLEYSGTLQRTFSVDFRLTASAPNPPANPFPAAVLDSLAAYRYLVQNCGFEPKNVVFAGDSAGGNIALALVRHLIENDLSSLPPPRALFLSSAWLDLMGSRDGPESSRVQNALSDIFSRRLPKGEFFAQYAITSLRGSLDLDVVKTNRYFSPAAVGAQPPEGSTLFKGFPETYVTTGGAERFLDDSKALVERMKADSVVVHEDFSPDAVHDFLIFNWHEPERTEVFKRVCSWIDSL</sequence>
<dbReference type="PROSITE" id="PS01174">
    <property type="entry name" value="LIPASE_GDXG_SER"/>
    <property type="match status" value="1"/>
</dbReference>
<accession>A0A4Q9Q2E6</accession>
<evidence type="ECO:0000259" key="5">
    <source>
        <dbReference type="Pfam" id="PF07859"/>
    </source>
</evidence>
<evidence type="ECO:0000313" key="6">
    <source>
        <dbReference type="EMBL" id="TBU61026.1"/>
    </source>
</evidence>
<dbReference type="GO" id="GO:0016787">
    <property type="term" value="F:hydrolase activity"/>
    <property type="evidence" value="ECO:0007669"/>
    <property type="project" value="UniProtKB-KW"/>
</dbReference>
<dbReference type="InterPro" id="IPR013094">
    <property type="entry name" value="AB_hydrolase_3"/>
</dbReference>
<evidence type="ECO:0000256" key="1">
    <source>
        <dbReference type="ARBA" id="ARBA00010515"/>
    </source>
</evidence>
<dbReference type="EMBL" id="ML145101">
    <property type="protein sequence ID" value="TBU61026.1"/>
    <property type="molecule type" value="Genomic_DNA"/>
</dbReference>
<keyword evidence="4" id="KW-1133">Transmembrane helix</keyword>
<dbReference type="SUPFAM" id="SSF53474">
    <property type="entry name" value="alpha/beta-Hydrolases"/>
    <property type="match status" value="1"/>
</dbReference>
<dbReference type="AlphaFoldDB" id="A0A4Q9Q2E6"/>
<keyword evidence="7" id="KW-1185">Reference proteome</keyword>
<gene>
    <name evidence="6" type="ORF">BD310DRAFT_957372</name>
</gene>
<dbReference type="InterPro" id="IPR050300">
    <property type="entry name" value="GDXG_lipolytic_enzyme"/>
</dbReference>
<keyword evidence="2 6" id="KW-0378">Hydrolase</keyword>
<proteinExistence type="inferred from homology"/>
<evidence type="ECO:0000256" key="3">
    <source>
        <dbReference type="PROSITE-ProRule" id="PRU10038"/>
    </source>
</evidence>
<dbReference type="STRING" id="114155.A0A4Q9Q2E6"/>
<feature type="transmembrane region" description="Helical" evidence="4">
    <location>
        <begin position="16"/>
        <end position="37"/>
    </location>
</feature>
<dbReference type="Proteomes" id="UP000292082">
    <property type="component" value="Unassembled WGS sequence"/>
</dbReference>
<evidence type="ECO:0000313" key="7">
    <source>
        <dbReference type="Proteomes" id="UP000292082"/>
    </source>
</evidence>
<keyword evidence="4" id="KW-0812">Transmembrane</keyword>
<dbReference type="InterPro" id="IPR033140">
    <property type="entry name" value="Lipase_GDXG_put_SER_AS"/>
</dbReference>
<dbReference type="Pfam" id="PF07859">
    <property type="entry name" value="Abhydrolase_3"/>
    <property type="match status" value="1"/>
</dbReference>
<evidence type="ECO:0000256" key="4">
    <source>
        <dbReference type="SAM" id="Phobius"/>
    </source>
</evidence>
<feature type="domain" description="Alpha/beta hydrolase fold-3" evidence="5">
    <location>
        <begin position="147"/>
        <end position="385"/>
    </location>
</feature>